<sequence length="151" mass="18048">MSKLKELIDRIVEFGTNEKLESENKTLEIQRLLVGIYAEYLKVETEFDETDYEEPLRLDYDGIRSIVTEHFPDFGWYHSAWESHKINEDADLVTEDSIDDLTDIIKDLIEVQWRLENNSEKDGLYQFEFLMKNHSEQHLVNLLKYLKDKDE</sequence>
<gene>
    <name evidence="1" type="ORF">SAMN05428642_1123</name>
</gene>
<accession>A0A1K2IRY9</accession>
<name>A0A1K2IRY9_9FLAO</name>
<dbReference type="InterPro" id="IPR038312">
    <property type="entry name" value="DUF5063_sf"/>
</dbReference>
<proteinExistence type="predicted"/>
<reference evidence="1 2" key="1">
    <citation type="submission" date="2016-10" db="EMBL/GenBank/DDBJ databases">
        <authorList>
            <person name="de Groot N.N."/>
        </authorList>
    </citation>
    <scope>NUCLEOTIDE SEQUENCE [LARGE SCALE GENOMIC DNA]</scope>
    <source>
        <strain evidence="1 2">DSM 18180</strain>
    </source>
</reference>
<dbReference type="AlphaFoldDB" id="A0A1K2IRY9"/>
<dbReference type="RefSeq" id="WP_072403767.1">
    <property type="nucleotide sequence ID" value="NZ_FPKV01000012.1"/>
</dbReference>
<dbReference type="Gene3D" id="1.20.120.1550">
    <property type="entry name" value="Protein of unknown function DUF5063"/>
    <property type="match status" value="1"/>
</dbReference>
<dbReference type="OrthoDB" id="982068at2"/>
<keyword evidence="2" id="KW-1185">Reference proteome</keyword>
<protein>
    <recommendedName>
        <fullName evidence="3">DUF5063 domain-containing protein</fullName>
    </recommendedName>
</protein>
<dbReference type="EMBL" id="FPKV01000012">
    <property type="protein sequence ID" value="SFZ95193.1"/>
    <property type="molecule type" value="Genomic_DNA"/>
</dbReference>
<dbReference type="Proteomes" id="UP000182544">
    <property type="component" value="Unassembled WGS sequence"/>
</dbReference>
<organism evidence="1 2">
    <name type="scientific">Flaviramulus basaltis</name>
    <dbReference type="NCBI Taxonomy" id="369401"/>
    <lineage>
        <taxon>Bacteria</taxon>
        <taxon>Pseudomonadati</taxon>
        <taxon>Bacteroidota</taxon>
        <taxon>Flavobacteriia</taxon>
        <taxon>Flavobacteriales</taxon>
        <taxon>Flavobacteriaceae</taxon>
        <taxon>Flaviramulus</taxon>
    </lineage>
</organism>
<dbReference type="STRING" id="369401.SAMN05428642_1123"/>
<evidence type="ECO:0000313" key="1">
    <source>
        <dbReference type="EMBL" id="SFZ95193.1"/>
    </source>
</evidence>
<evidence type="ECO:0000313" key="2">
    <source>
        <dbReference type="Proteomes" id="UP000182544"/>
    </source>
</evidence>
<evidence type="ECO:0008006" key="3">
    <source>
        <dbReference type="Google" id="ProtNLM"/>
    </source>
</evidence>